<protein>
    <submittedName>
        <fullName evidence="2">Uncharacterized protein</fullName>
    </submittedName>
</protein>
<feature type="transmembrane region" description="Helical" evidence="1">
    <location>
        <begin position="75"/>
        <end position="95"/>
    </location>
</feature>
<evidence type="ECO:0000256" key="1">
    <source>
        <dbReference type="SAM" id="Phobius"/>
    </source>
</evidence>
<dbReference type="Proteomes" id="UP000887116">
    <property type="component" value="Unassembled WGS sequence"/>
</dbReference>
<accession>A0A8X6GKI8</accession>
<organism evidence="2 3">
    <name type="scientific">Trichonephila clavata</name>
    <name type="common">Joro spider</name>
    <name type="synonym">Nephila clavata</name>
    <dbReference type="NCBI Taxonomy" id="2740835"/>
    <lineage>
        <taxon>Eukaryota</taxon>
        <taxon>Metazoa</taxon>
        <taxon>Ecdysozoa</taxon>
        <taxon>Arthropoda</taxon>
        <taxon>Chelicerata</taxon>
        <taxon>Arachnida</taxon>
        <taxon>Araneae</taxon>
        <taxon>Araneomorphae</taxon>
        <taxon>Entelegynae</taxon>
        <taxon>Araneoidea</taxon>
        <taxon>Nephilidae</taxon>
        <taxon>Trichonephila</taxon>
    </lineage>
</organism>
<sequence length="97" mass="11574">MMSRRVACQTLGHRKCPFAQSFTHLEQRSQSINRYRTPRFSTDHRFLEMSRLESYLDRLVRFEAGIRDFKERRPICVLFASLRNGILALILRWLLAS</sequence>
<comment type="caution">
    <text evidence="2">The sequence shown here is derived from an EMBL/GenBank/DDBJ whole genome shotgun (WGS) entry which is preliminary data.</text>
</comment>
<keyword evidence="3" id="KW-1185">Reference proteome</keyword>
<reference evidence="2" key="1">
    <citation type="submission" date="2020-07" db="EMBL/GenBank/DDBJ databases">
        <title>Multicomponent nature underlies the extraordinary mechanical properties of spider dragline silk.</title>
        <authorList>
            <person name="Kono N."/>
            <person name="Nakamura H."/>
            <person name="Mori M."/>
            <person name="Yoshida Y."/>
            <person name="Ohtoshi R."/>
            <person name="Malay A.D."/>
            <person name="Moran D.A.P."/>
            <person name="Tomita M."/>
            <person name="Numata K."/>
            <person name="Arakawa K."/>
        </authorList>
    </citation>
    <scope>NUCLEOTIDE SEQUENCE</scope>
</reference>
<keyword evidence="1" id="KW-0812">Transmembrane</keyword>
<gene>
    <name evidence="2" type="ORF">TNCT_285081</name>
</gene>
<dbReference type="EMBL" id="BMAO01020635">
    <property type="protein sequence ID" value="GFQ68829.1"/>
    <property type="molecule type" value="Genomic_DNA"/>
</dbReference>
<evidence type="ECO:0000313" key="2">
    <source>
        <dbReference type="EMBL" id="GFQ68829.1"/>
    </source>
</evidence>
<dbReference type="AlphaFoldDB" id="A0A8X6GKI8"/>
<keyword evidence="1" id="KW-0472">Membrane</keyword>
<name>A0A8X6GKI8_TRICU</name>
<evidence type="ECO:0000313" key="3">
    <source>
        <dbReference type="Proteomes" id="UP000887116"/>
    </source>
</evidence>
<keyword evidence="1" id="KW-1133">Transmembrane helix</keyword>
<proteinExistence type="predicted"/>